<dbReference type="Proteomes" id="UP001500037">
    <property type="component" value="Unassembled WGS sequence"/>
</dbReference>
<dbReference type="RefSeq" id="WP_344442334.1">
    <property type="nucleotide sequence ID" value="NZ_BAAALF010000049.1"/>
</dbReference>
<keyword evidence="4" id="KW-1185">Reference proteome</keyword>
<comment type="caution">
    <text evidence="3">The sequence shown here is derived from an EMBL/GenBank/DDBJ whole genome shotgun (WGS) entry which is preliminary data.</text>
</comment>
<dbReference type="PANTHER" id="PTHR30349">
    <property type="entry name" value="PHAGE INTEGRASE-RELATED"/>
    <property type="match status" value="1"/>
</dbReference>
<accession>A0ABN1W7Z8</accession>
<proteinExistence type="predicted"/>
<dbReference type="InterPro" id="IPR050090">
    <property type="entry name" value="Tyrosine_recombinase_XerCD"/>
</dbReference>
<dbReference type="Pfam" id="PF00589">
    <property type="entry name" value="Phage_integrase"/>
    <property type="match status" value="1"/>
</dbReference>
<dbReference type="Gene3D" id="1.10.443.10">
    <property type="entry name" value="Intergrase catalytic core"/>
    <property type="match status" value="1"/>
</dbReference>
<feature type="domain" description="Tyr recombinase" evidence="2">
    <location>
        <begin position="497"/>
        <end position="704"/>
    </location>
</feature>
<evidence type="ECO:0000256" key="1">
    <source>
        <dbReference type="ARBA" id="ARBA00023172"/>
    </source>
</evidence>
<dbReference type="CDD" id="cd00397">
    <property type="entry name" value="DNA_BRE_C"/>
    <property type="match status" value="1"/>
</dbReference>
<dbReference type="InterPro" id="IPR011010">
    <property type="entry name" value="DNA_brk_join_enz"/>
</dbReference>
<reference evidence="3 4" key="1">
    <citation type="journal article" date="2019" name="Int. J. Syst. Evol. Microbiol.">
        <title>The Global Catalogue of Microorganisms (GCM) 10K type strain sequencing project: providing services to taxonomists for standard genome sequencing and annotation.</title>
        <authorList>
            <consortium name="The Broad Institute Genomics Platform"/>
            <consortium name="The Broad Institute Genome Sequencing Center for Infectious Disease"/>
            <person name="Wu L."/>
            <person name="Ma J."/>
        </authorList>
    </citation>
    <scope>NUCLEOTIDE SEQUENCE [LARGE SCALE GENOMIC DNA]</scope>
    <source>
        <strain evidence="3 4">JCM 13004</strain>
    </source>
</reference>
<dbReference type="PANTHER" id="PTHR30349:SF88">
    <property type="entry name" value="BLL1584 PROTEIN"/>
    <property type="match status" value="1"/>
</dbReference>
<name>A0ABN1W7Z8_9ACTN</name>
<dbReference type="InterPro" id="IPR002104">
    <property type="entry name" value="Integrase_catalytic"/>
</dbReference>
<evidence type="ECO:0000259" key="2">
    <source>
        <dbReference type="PROSITE" id="PS51898"/>
    </source>
</evidence>
<dbReference type="SUPFAM" id="SSF56349">
    <property type="entry name" value="DNA breaking-rejoining enzymes"/>
    <property type="match status" value="1"/>
</dbReference>
<dbReference type="InterPro" id="IPR013762">
    <property type="entry name" value="Integrase-like_cat_sf"/>
</dbReference>
<dbReference type="PROSITE" id="PS51898">
    <property type="entry name" value="TYR_RECOMBINASE"/>
    <property type="match status" value="1"/>
</dbReference>
<keyword evidence="1" id="KW-0233">DNA recombination</keyword>
<protein>
    <recommendedName>
        <fullName evidence="2">Tyr recombinase domain-containing protein</fullName>
    </recommendedName>
</protein>
<gene>
    <name evidence="3" type="ORF">GCM10009665_32650</name>
</gene>
<organism evidence="3 4">
    <name type="scientific">Kitasatospora nipponensis</name>
    <dbReference type="NCBI Taxonomy" id="258049"/>
    <lineage>
        <taxon>Bacteria</taxon>
        <taxon>Bacillati</taxon>
        <taxon>Actinomycetota</taxon>
        <taxon>Actinomycetes</taxon>
        <taxon>Kitasatosporales</taxon>
        <taxon>Streptomycetaceae</taxon>
        <taxon>Kitasatospora</taxon>
    </lineage>
</organism>
<dbReference type="EMBL" id="BAAALF010000049">
    <property type="protein sequence ID" value="GAA1239494.1"/>
    <property type="molecule type" value="Genomic_DNA"/>
</dbReference>
<evidence type="ECO:0000313" key="3">
    <source>
        <dbReference type="EMBL" id="GAA1239494.1"/>
    </source>
</evidence>
<evidence type="ECO:0000313" key="4">
    <source>
        <dbReference type="Proteomes" id="UP001500037"/>
    </source>
</evidence>
<sequence>MTIALQPLPLVASGSSTTRTAGDRLEILTALMAAPDFDPIFRGDVIQIPGDHPVYGWVCRVTECERSSEDTSDYCQSHRTQWSAMMKEGKTLADFLRVAEPLKPRSWHSPPPCIICPEVPAWASNGLCFLHKTRWVKYTYYQRHTHGRTPDLDAWIARQPPLPGFGDCHVVSCPDRAHHPLGLCHRHLTRYERDGRPGRATLPKAWAVRKWRAAIPVEYEDPKAFDRWCLETGTARRSNGKVSLLGLRPLVKAEVQWTMFRHCNEPSGEGRWPLLWIENLLDLCRSQKVDSLADLDLTACPRFPSQVANRMLVYLRLVYFSRQDTKDAGYIETDHFGIRYRNASSLFDLTDISQRWLRDMLWDFLAARLSTSPGRSRNPIDEVRRGMVELSAFLEARAPGGGHDPTVLTADHMTDYVADHRHRGEKGLPSLGIYTTGRGLRRGRGGEPVTLNKDSVARNLGAARRVLRDRLDTGDVERIGLDRGFVIAIPHGHASSRRRRPFADDAARALANEENLQQLAGHDPDDRGLRDQWETLVFTGRRCREVLELRLDCLGRFNNLPVLWHDQTKVGNYDEAIRIPERLYERLRERQNKTVARFEQRFGRPPTALERTRIALFPRRSANRQMLHGVSYAWFHGFFHAWVNSLAIGRAVPHQARHTLATNLLRNGANLSQVKRYLGQVSDSMAEHYIHIASTDPKLTDALNAVWVAGPGAAEPGLVLSSGEPMTREHAQALAIDLTRRSTPAEGGFCTFQPVVNGDACPWNLDCHNCDKFVLSGADLVYWHRKREQWRMLAERAPDPATADFLHDAFEPTARAIDGLEKALAAVDLLDEALTLDLRRPQDYFGRIWATAFRAQELASHDARTDEEAA</sequence>